<evidence type="ECO:0000256" key="3">
    <source>
        <dbReference type="ARBA" id="ARBA00022723"/>
    </source>
</evidence>
<dbReference type="PROSITE" id="PS51257">
    <property type="entry name" value="PROKAR_LIPOPROTEIN"/>
    <property type="match status" value="1"/>
</dbReference>
<dbReference type="PANTHER" id="PTHR11733">
    <property type="entry name" value="ZINC METALLOPROTEASE FAMILY M13 NEPRILYSIN-RELATED"/>
    <property type="match status" value="1"/>
</dbReference>
<dbReference type="PRINTS" id="PR00786">
    <property type="entry name" value="NEPRILYSIN"/>
</dbReference>
<keyword evidence="6" id="KW-0482">Metalloprotease</keyword>
<dbReference type="AlphaFoldDB" id="A0A1M6YHE2"/>
<evidence type="ECO:0000256" key="5">
    <source>
        <dbReference type="ARBA" id="ARBA00022833"/>
    </source>
</evidence>
<dbReference type="PANTHER" id="PTHR11733:SF241">
    <property type="entry name" value="GH26575P-RELATED"/>
    <property type="match status" value="1"/>
</dbReference>
<dbReference type="InterPro" id="IPR042089">
    <property type="entry name" value="Peptidase_M13_dom_2"/>
</dbReference>
<accession>A0A1M6YHE2</accession>
<dbReference type="OrthoDB" id="1055645at2"/>
<dbReference type="RefSeq" id="WP_081373285.1">
    <property type="nucleotide sequence ID" value="NZ_FRBD01000028.1"/>
</dbReference>
<name>A0A1M6YHE2_XYLRU</name>
<dbReference type="InterPro" id="IPR018497">
    <property type="entry name" value="Peptidase_M13_C"/>
</dbReference>
<evidence type="ECO:0000256" key="2">
    <source>
        <dbReference type="ARBA" id="ARBA00022670"/>
    </source>
</evidence>
<keyword evidence="4" id="KW-0378">Hydrolase</keyword>
<evidence type="ECO:0000256" key="7">
    <source>
        <dbReference type="SAM" id="SignalP"/>
    </source>
</evidence>
<protein>
    <submittedName>
        <fullName evidence="10">Predicted metalloendopeptidase</fullName>
    </submittedName>
</protein>
<feature type="chain" id="PRO_5012274559" evidence="7">
    <location>
        <begin position="27"/>
        <end position="647"/>
    </location>
</feature>
<dbReference type="InterPro" id="IPR024079">
    <property type="entry name" value="MetalloPept_cat_dom_sf"/>
</dbReference>
<dbReference type="PROSITE" id="PS51885">
    <property type="entry name" value="NEPRILYSIN"/>
    <property type="match status" value="1"/>
</dbReference>
<evidence type="ECO:0000256" key="4">
    <source>
        <dbReference type="ARBA" id="ARBA00022801"/>
    </source>
</evidence>
<dbReference type="EMBL" id="FRBD01000028">
    <property type="protein sequence ID" value="SHL17754.1"/>
    <property type="molecule type" value="Genomic_DNA"/>
</dbReference>
<evidence type="ECO:0000259" key="8">
    <source>
        <dbReference type="Pfam" id="PF01431"/>
    </source>
</evidence>
<dbReference type="Gene3D" id="3.40.390.10">
    <property type="entry name" value="Collagenase (Catalytic Domain)"/>
    <property type="match status" value="1"/>
</dbReference>
<sequence length="647" mass="75450">MSKSKKAIWSAIFILALCGMTTLVSCTDNIDNTGFLPQDETSSAKDNLPWPLYDNMDTVNYRPGDNFYMYCNGTYWKNADMMGKKIVGLYDTEMVEALKLLKGSVTNPTYEQLEAHENVQVTNDQFYAFLKPFFEMIDGIQSYEDAFRVAGELKKAGALKIFNLYLSANKVITVYVDTGGPIDAEDEHLAFMESDNLDDVYQYFATHTGEFDWLKAVEEEAYWEAHEEESAEYEARADGLVKQYMLPAMGLKAADLNYQRGFKNWLRTPIEELKAYLKTKLFRDFAAFANQQGHEYMKVRAWDFETPYTYGMYMTKKLKTYLDGRLVIERYVSPQLKLEVESLCEEMRDAYCKHIQNVAWASPSTKDYAINRMKNIQFHVGSPDRWVADFPDLSHCTNMLEDMQAIYQEYVMMHLRLVGASYKENTMNFEAMTRFPLLTDQSFHEEDCNSVVIFAPFMLPPFYEQNMHPAMKYGMLMSVIGHELTHAIGSYGSTLDEWGDDYDWMPTQDRAAFEALQQRLIELYNGFIPLPDYPDTRTNGEKTLEENLADICGVEVAHSAFVAYCQKQGFKGEDLDKMERKFFQGYAEYFRSKYGYAFYNYFKNDWYAFDKERVNGVVMNMDRWYELYNVQPGDNLYLRPEDRIHIW</sequence>
<dbReference type="SUPFAM" id="SSF55486">
    <property type="entry name" value="Metalloproteases ('zincins'), catalytic domain"/>
    <property type="match status" value="1"/>
</dbReference>
<dbReference type="InterPro" id="IPR000718">
    <property type="entry name" value="Peptidase_M13"/>
</dbReference>
<dbReference type="Gene3D" id="1.10.1380.10">
    <property type="entry name" value="Neutral endopeptidase , domain2"/>
    <property type="match status" value="1"/>
</dbReference>
<evidence type="ECO:0000259" key="9">
    <source>
        <dbReference type="Pfam" id="PF05649"/>
    </source>
</evidence>
<evidence type="ECO:0000256" key="1">
    <source>
        <dbReference type="ARBA" id="ARBA00001947"/>
    </source>
</evidence>
<keyword evidence="7" id="KW-0732">Signal</keyword>
<dbReference type="GO" id="GO:0005886">
    <property type="term" value="C:plasma membrane"/>
    <property type="evidence" value="ECO:0007669"/>
    <property type="project" value="TreeGrafter"/>
</dbReference>
<keyword evidence="5" id="KW-0862">Zinc</keyword>
<reference evidence="10 11" key="1">
    <citation type="submission" date="2016-11" db="EMBL/GenBank/DDBJ databases">
        <authorList>
            <person name="Jaros S."/>
            <person name="Januszkiewicz K."/>
            <person name="Wedrychowicz H."/>
        </authorList>
    </citation>
    <scope>NUCLEOTIDE SEQUENCE [LARGE SCALE GENOMIC DNA]</scope>
    <source>
        <strain evidence="10 11">KHT3</strain>
    </source>
</reference>
<organism evidence="10 11">
    <name type="scientific">Xylanibacter ruminicola</name>
    <name type="common">Prevotella ruminicola</name>
    <dbReference type="NCBI Taxonomy" id="839"/>
    <lineage>
        <taxon>Bacteria</taxon>
        <taxon>Pseudomonadati</taxon>
        <taxon>Bacteroidota</taxon>
        <taxon>Bacteroidia</taxon>
        <taxon>Bacteroidales</taxon>
        <taxon>Prevotellaceae</taxon>
        <taxon>Xylanibacter</taxon>
    </lineage>
</organism>
<feature type="domain" description="Peptidase M13 N-terminal" evidence="9">
    <location>
        <begin position="254"/>
        <end position="383"/>
    </location>
</feature>
<evidence type="ECO:0000313" key="10">
    <source>
        <dbReference type="EMBL" id="SHL17754.1"/>
    </source>
</evidence>
<keyword evidence="2" id="KW-0645">Protease</keyword>
<dbReference type="GO" id="GO:0046872">
    <property type="term" value="F:metal ion binding"/>
    <property type="evidence" value="ECO:0007669"/>
    <property type="project" value="UniProtKB-KW"/>
</dbReference>
<gene>
    <name evidence="10" type="ORF">SAMN05216463_1281</name>
</gene>
<feature type="signal peptide" evidence="7">
    <location>
        <begin position="1"/>
        <end position="26"/>
    </location>
</feature>
<comment type="cofactor">
    <cofactor evidence="1">
        <name>Zn(2+)</name>
        <dbReference type="ChEBI" id="CHEBI:29105"/>
    </cofactor>
</comment>
<dbReference type="Proteomes" id="UP000184130">
    <property type="component" value="Unassembled WGS sequence"/>
</dbReference>
<dbReference type="Pfam" id="PF01431">
    <property type="entry name" value="Peptidase_M13"/>
    <property type="match status" value="1"/>
</dbReference>
<keyword evidence="3" id="KW-0479">Metal-binding</keyword>
<dbReference type="Pfam" id="PF05649">
    <property type="entry name" value="Peptidase_M13_N"/>
    <property type="match status" value="1"/>
</dbReference>
<evidence type="ECO:0000256" key="6">
    <source>
        <dbReference type="ARBA" id="ARBA00023049"/>
    </source>
</evidence>
<dbReference type="GO" id="GO:0004222">
    <property type="term" value="F:metalloendopeptidase activity"/>
    <property type="evidence" value="ECO:0007669"/>
    <property type="project" value="InterPro"/>
</dbReference>
<dbReference type="GO" id="GO:0016485">
    <property type="term" value="P:protein processing"/>
    <property type="evidence" value="ECO:0007669"/>
    <property type="project" value="TreeGrafter"/>
</dbReference>
<evidence type="ECO:0000313" key="11">
    <source>
        <dbReference type="Proteomes" id="UP000184130"/>
    </source>
</evidence>
<proteinExistence type="predicted"/>
<dbReference type="InterPro" id="IPR008753">
    <property type="entry name" value="Peptidase_M13_N"/>
</dbReference>
<feature type="domain" description="Peptidase M13 C-terminal" evidence="8">
    <location>
        <begin position="442"/>
        <end position="644"/>
    </location>
</feature>